<evidence type="ECO:0000256" key="2">
    <source>
        <dbReference type="SAM" id="Phobius"/>
    </source>
</evidence>
<evidence type="ECO:0000259" key="3">
    <source>
        <dbReference type="Pfam" id="PF02517"/>
    </source>
</evidence>
<organism evidence="4 5">
    <name type="scientific">Volvox reticuliferus</name>
    <dbReference type="NCBI Taxonomy" id="1737510"/>
    <lineage>
        <taxon>Eukaryota</taxon>
        <taxon>Viridiplantae</taxon>
        <taxon>Chlorophyta</taxon>
        <taxon>core chlorophytes</taxon>
        <taxon>Chlorophyceae</taxon>
        <taxon>CS clade</taxon>
        <taxon>Chlamydomonadales</taxon>
        <taxon>Volvocaceae</taxon>
        <taxon>Volvox</taxon>
    </lineage>
</organism>
<evidence type="ECO:0000256" key="1">
    <source>
        <dbReference type="SAM" id="MobiDB-lite"/>
    </source>
</evidence>
<accession>A0A8J4BZ52</accession>
<dbReference type="OrthoDB" id="2017864at2759"/>
<dbReference type="PANTHER" id="PTHR43592:SF7">
    <property type="entry name" value="CAAX AMINO TERMINAL PROTEASE FAMILY PROTEIN"/>
    <property type="match status" value="1"/>
</dbReference>
<feature type="transmembrane region" description="Helical" evidence="2">
    <location>
        <begin position="216"/>
        <end position="235"/>
    </location>
</feature>
<feature type="region of interest" description="Disordered" evidence="1">
    <location>
        <begin position="113"/>
        <end position="134"/>
    </location>
</feature>
<evidence type="ECO:0000313" key="4">
    <source>
        <dbReference type="EMBL" id="GIL94131.1"/>
    </source>
</evidence>
<dbReference type="PANTHER" id="PTHR43592">
    <property type="entry name" value="CAAX AMINO TERMINAL PROTEASE"/>
    <property type="match status" value="1"/>
</dbReference>
<dbReference type="GO" id="GO:0004175">
    <property type="term" value="F:endopeptidase activity"/>
    <property type="evidence" value="ECO:0007669"/>
    <property type="project" value="UniProtKB-ARBA"/>
</dbReference>
<keyword evidence="2" id="KW-0472">Membrane</keyword>
<feature type="transmembrane region" description="Helical" evidence="2">
    <location>
        <begin position="364"/>
        <end position="387"/>
    </location>
</feature>
<reference evidence="4" key="1">
    <citation type="journal article" date="2021" name="Proc. Natl. Acad. Sci. U.S.A.">
        <title>Three genomes in the algal genus Volvox reveal the fate of a haploid sex-determining region after a transition to homothallism.</title>
        <authorList>
            <person name="Yamamoto K."/>
            <person name="Hamaji T."/>
            <person name="Kawai-Toyooka H."/>
            <person name="Matsuzaki R."/>
            <person name="Takahashi F."/>
            <person name="Nishimura Y."/>
            <person name="Kawachi M."/>
            <person name="Noguchi H."/>
            <person name="Minakuchi Y."/>
            <person name="Umen J.G."/>
            <person name="Toyoda A."/>
            <person name="Nozaki H."/>
        </authorList>
    </citation>
    <scope>NUCLEOTIDE SEQUENCE</scope>
    <source>
        <strain evidence="4">NIES-3785</strain>
    </source>
</reference>
<name>A0A8J4BZ52_9CHLO</name>
<feature type="region of interest" description="Disordered" evidence="1">
    <location>
        <begin position="31"/>
        <end position="79"/>
    </location>
</feature>
<keyword evidence="2" id="KW-0812">Transmembrane</keyword>
<evidence type="ECO:0000313" key="5">
    <source>
        <dbReference type="Proteomes" id="UP000722791"/>
    </source>
</evidence>
<dbReference type="Proteomes" id="UP000722791">
    <property type="component" value="Unassembled WGS sequence"/>
</dbReference>
<dbReference type="InterPro" id="IPR003675">
    <property type="entry name" value="Rce1/LyrA-like_dom"/>
</dbReference>
<dbReference type="AlphaFoldDB" id="A0A8J4BZ52"/>
<comment type="caution">
    <text evidence="4">The sequence shown here is derived from an EMBL/GenBank/DDBJ whole genome shotgun (WGS) entry which is preliminary data.</text>
</comment>
<feature type="transmembrane region" description="Helical" evidence="2">
    <location>
        <begin position="270"/>
        <end position="292"/>
    </location>
</feature>
<protein>
    <recommendedName>
        <fullName evidence="3">CAAX prenyl protease 2/Lysostaphin resistance protein A-like domain-containing protein</fullName>
    </recommendedName>
</protein>
<gene>
    <name evidence="4" type="ORF">Vretimale_300</name>
</gene>
<dbReference type="Pfam" id="PF02517">
    <property type="entry name" value="Rce1-like"/>
    <property type="match status" value="1"/>
</dbReference>
<dbReference type="GO" id="GO:0080120">
    <property type="term" value="P:CAAX-box protein maturation"/>
    <property type="evidence" value="ECO:0007669"/>
    <property type="project" value="UniProtKB-ARBA"/>
</dbReference>
<keyword evidence="2" id="KW-1133">Transmembrane helix</keyword>
<sequence>MGISILPFKAPCQASHGNSCHRGRRLIAYARKQVKKSSKQQAQQPADRLETAKPRIVLASPEQELPQAPSPSSRVPRQQEVLSPGEIYPVFAPKSGSAAAADAPWRWDDEEVEGAGRDDATTSGAADVPRWNPRTGFMKTASEVQAEAAAAAAVAAAGTATASTSGATSTLAGGPGSAAAASRAAAGAVEVSLVVPPLTTTAAAEAPLLPAVSRNAVLSSALGTGFWMAVLAVFVRNYAALNSAAAMGTDPAAVEALLKWAVGPESLTDVGVAAAAAAVVTGARLALMAIWADLREATDRSNQQVLSSLTTLDVLLVAAASGIPEELLFRGALLPATFPDWRGALLSAALFGVLHNSGGRNPAFAVWAAAVGALYGGAFLITGNIWVPAVAHASANAASAFIWKAKSAAASPS</sequence>
<feature type="domain" description="CAAX prenyl protease 2/Lysostaphin resistance protein A-like" evidence="3">
    <location>
        <begin position="310"/>
        <end position="397"/>
    </location>
</feature>
<proteinExistence type="predicted"/>
<dbReference type="EMBL" id="BNCQ01000001">
    <property type="protein sequence ID" value="GIL94131.1"/>
    <property type="molecule type" value="Genomic_DNA"/>
</dbReference>